<proteinExistence type="predicted"/>
<comment type="caution">
    <text evidence="1">The sequence shown here is derived from an EMBL/GenBank/DDBJ whole genome shotgun (WGS) entry which is preliminary data.</text>
</comment>
<organism evidence="1 2">
    <name type="scientific">Croceitalea rosinachiae</name>
    <dbReference type="NCBI Taxonomy" id="3075596"/>
    <lineage>
        <taxon>Bacteria</taxon>
        <taxon>Pseudomonadati</taxon>
        <taxon>Bacteroidota</taxon>
        <taxon>Flavobacteriia</taxon>
        <taxon>Flavobacteriales</taxon>
        <taxon>Flavobacteriaceae</taxon>
        <taxon>Croceitalea</taxon>
    </lineage>
</organism>
<evidence type="ECO:0000313" key="1">
    <source>
        <dbReference type="EMBL" id="MDT0608009.1"/>
    </source>
</evidence>
<dbReference type="Proteomes" id="UP001255246">
    <property type="component" value="Unassembled WGS sequence"/>
</dbReference>
<gene>
    <name evidence="1" type="ORF">RM706_13255</name>
</gene>
<evidence type="ECO:0008006" key="3">
    <source>
        <dbReference type="Google" id="ProtNLM"/>
    </source>
</evidence>
<sequence>MVLPFEDLVEGQKIILQRLDEIDTRINKQPLKKYSPKDIADNTPLGIQTVWAAIKDGRIKAEKFGRKYLITAKEFNRVCEEAKSMKYQRVG</sequence>
<protein>
    <recommendedName>
        <fullName evidence="3">Helix-turn-helix domain-containing protein</fullName>
    </recommendedName>
</protein>
<reference evidence="1 2" key="1">
    <citation type="submission" date="2023-09" db="EMBL/GenBank/DDBJ databases">
        <authorList>
            <person name="Rey-Velasco X."/>
        </authorList>
    </citation>
    <scope>NUCLEOTIDE SEQUENCE [LARGE SCALE GENOMIC DNA]</scope>
    <source>
        <strain evidence="1 2">F388</strain>
    </source>
</reference>
<dbReference type="RefSeq" id="WP_311352336.1">
    <property type="nucleotide sequence ID" value="NZ_JAVRHR010000003.1"/>
</dbReference>
<accession>A0ABU3ADE5</accession>
<evidence type="ECO:0000313" key="2">
    <source>
        <dbReference type="Proteomes" id="UP001255246"/>
    </source>
</evidence>
<dbReference type="EMBL" id="JAVRHR010000003">
    <property type="protein sequence ID" value="MDT0608009.1"/>
    <property type="molecule type" value="Genomic_DNA"/>
</dbReference>
<keyword evidence="2" id="KW-1185">Reference proteome</keyword>
<name>A0ABU3ADE5_9FLAO</name>